<dbReference type="Proteomes" id="UP000712600">
    <property type="component" value="Unassembled WGS sequence"/>
</dbReference>
<dbReference type="EMBL" id="QGKX02000095">
    <property type="protein sequence ID" value="KAF3572827.1"/>
    <property type="molecule type" value="Genomic_DNA"/>
</dbReference>
<dbReference type="AlphaFoldDB" id="A0A8S9RKL0"/>
<evidence type="ECO:0000313" key="2">
    <source>
        <dbReference type="EMBL" id="KAF3572827.1"/>
    </source>
</evidence>
<reference evidence="2" key="1">
    <citation type="submission" date="2019-12" db="EMBL/GenBank/DDBJ databases">
        <title>Genome sequencing and annotation of Brassica cretica.</title>
        <authorList>
            <person name="Studholme D.J."/>
            <person name="Sarris P."/>
        </authorList>
    </citation>
    <scope>NUCLEOTIDE SEQUENCE</scope>
    <source>
        <strain evidence="2">PFS-109/04</strain>
        <tissue evidence="2">Leaf</tissue>
    </source>
</reference>
<evidence type="ECO:0000313" key="3">
    <source>
        <dbReference type="Proteomes" id="UP000712600"/>
    </source>
</evidence>
<protein>
    <submittedName>
        <fullName evidence="2">Uncharacterized protein</fullName>
    </submittedName>
</protein>
<gene>
    <name evidence="2" type="ORF">F2Q69_00058841</name>
</gene>
<accession>A0A8S9RKL0</accession>
<evidence type="ECO:0000256" key="1">
    <source>
        <dbReference type="SAM" id="MobiDB-lite"/>
    </source>
</evidence>
<proteinExistence type="predicted"/>
<feature type="region of interest" description="Disordered" evidence="1">
    <location>
        <begin position="76"/>
        <end position="100"/>
    </location>
</feature>
<name>A0A8S9RKL0_BRACR</name>
<sequence>MEGSLYRKFSFSRGKGAVSGTRPGVLRSGERGCLLAGTLRPVSCLGSGEIQYLSIFLQQIAPYCLISSSNSGNNLPPGFHATSESKHQDPDTISGSKGKPCILTRPQGPITISKTSGFQLRSPNQSKNLGFLYRLWVPVMIPGFREGPPGPE</sequence>
<comment type="caution">
    <text evidence="2">The sequence shown here is derived from an EMBL/GenBank/DDBJ whole genome shotgun (WGS) entry which is preliminary data.</text>
</comment>
<organism evidence="2 3">
    <name type="scientific">Brassica cretica</name>
    <name type="common">Mustard</name>
    <dbReference type="NCBI Taxonomy" id="69181"/>
    <lineage>
        <taxon>Eukaryota</taxon>
        <taxon>Viridiplantae</taxon>
        <taxon>Streptophyta</taxon>
        <taxon>Embryophyta</taxon>
        <taxon>Tracheophyta</taxon>
        <taxon>Spermatophyta</taxon>
        <taxon>Magnoliopsida</taxon>
        <taxon>eudicotyledons</taxon>
        <taxon>Gunneridae</taxon>
        <taxon>Pentapetalae</taxon>
        <taxon>rosids</taxon>
        <taxon>malvids</taxon>
        <taxon>Brassicales</taxon>
        <taxon>Brassicaceae</taxon>
        <taxon>Brassiceae</taxon>
        <taxon>Brassica</taxon>
    </lineage>
</organism>